<evidence type="ECO:0000256" key="4">
    <source>
        <dbReference type="ARBA" id="ARBA00023203"/>
    </source>
</evidence>
<evidence type="ECO:0000256" key="5">
    <source>
        <dbReference type="ARBA" id="ARBA00023212"/>
    </source>
</evidence>
<protein>
    <recommendedName>
        <fullName evidence="8">Actin-related protein 2/3 complex subunit 3</fullName>
    </recommendedName>
</protein>
<proteinExistence type="inferred from homology"/>
<reference evidence="7" key="1">
    <citation type="submission" date="2021-01" db="EMBL/GenBank/DDBJ databases">
        <authorList>
            <person name="Corre E."/>
            <person name="Pelletier E."/>
            <person name="Niang G."/>
            <person name="Scheremetjew M."/>
            <person name="Finn R."/>
            <person name="Kale V."/>
            <person name="Holt S."/>
            <person name="Cochrane G."/>
            <person name="Meng A."/>
            <person name="Brown T."/>
            <person name="Cohen L."/>
        </authorList>
    </citation>
    <scope>NUCLEOTIDE SEQUENCE</scope>
    <source>
        <strain evidence="7">CCMP645</strain>
    </source>
</reference>
<evidence type="ECO:0000313" key="7">
    <source>
        <dbReference type="EMBL" id="CAE0771469.1"/>
    </source>
</evidence>
<evidence type="ECO:0000256" key="6">
    <source>
        <dbReference type="SAM" id="MobiDB-lite"/>
    </source>
</evidence>
<dbReference type="SUPFAM" id="SSF69060">
    <property type="entry name" value="Arp2/3 complex 21 kDa subunit ARPC3"/>
    <property type="match status" value="1"/>
</dbReference>
<dbReference type="EMBL" id="HBIZ01037740">
    <property type="protein sequence ID" value="CAE0771469.1"/>
    <property type="molecule type" value="Transcribed_RNA"/>
</dbReference>
<accession>A0A7S4BNA8</accession>
<keyword evidence="3" id="KW-0963">Cytoplasm</keyword>
<sequence>MVYHSSLNGVDAEAACGLAILPIKTAVRGPAPAAPAESDDVIDETLFFFKANVLFRHFELKGNADRVLIYLTLYITQCLKKLEGLPDRVSALKALTSMAHESFLIPGDAGFALGTFFPSPQTSQEADLTRAYLKQLREETGRQGRSTCLPSPLSPRSTPGARASPDSLSPPHLCPRVHPEEKLARLAPRFLSFSVLNTSTVATAGDYWTKCTGKTGSRASSGLSLQNGAS</sequence>
<dbReference type="Gene3D" id="1.10.1760.10">
    <property type="entry name" value="Actin-related protein 2/3 complex subunit 3"/>
    <property type="match status" value="1"/>
</dbReference>
<dbReference type="GO" id="GO:0030833">
    <property type="term" value="P:regulation of actin filament polymerization"/>
    <property type="evidence" value="ECO:0007669"/>
    <property type="project" value="InterPro"/>
</dbReference>
<evidence type="ECO:0000256" key="1">
    <source>
        <dbReference type="ARBA" id="ARBA00004245"/>
    </source>
</evidence>
<evidence type="ECO:0000256" key="3">
    <source>
        <dbReference type="ARBA" id="ARBA00022490"/>
    </source>
</evidence>
<gene>
    <name evidence="7" type="ORF">PCAR00345_LOCUS24081</name>
</gene>
<dbReference type="GO" id="GO:0005885">
    <property type="term" value="C:Arp2/3 protein complex"/>
    <property type="evidence" value="ECO:0007669"/>
    <property type="project" value="InterPro"/>
</dbReference>
<evidence type="ECO:0008006" key="8">
    <source>
        <dbReference type="Google" id="ProtNLM"/>
    </source>
</evidence>
<comment type="subcellular location">
    <subcellularLocation>
        <location evidence="1">Cytoplasm</location>
        <location evidence="1">Cytoskeleton</location>
    </subcellularLocation>
</comment>
<comment type="similarity">
    <text evidence="2">Belongs to the ARPC3 family.</text>
</comment>
<feature type="region of interest" description="Disordered" evidence="6">
    <location>
        <begin position="139"/>
        <end position="175"/>
    </location>
</feature>
<dbReference type="InterPro" id="IPR007204">
    <property type="entry name" value="ARPC3"/>
</dbReference>
<name>A0A7S4BNA8_CHRCT</name>
<dbReference type="Pfam" id="PF04062">
    <property type="entry name" value="P21-Arc"/>
    <property type="match status" value="1"/>
</dbReference>
<dbReference type="GO" id="GO:0034314">
    <property type="term" value="P:Arp2/3 complex-mediated actin nucleation"/>
    <property type="evidence" value="ECO:0007669"/>
    <property type="project" value="InterPro"/>
</dbReference>
<organism evidence="7">
    <name type="scientific">Chrysotila carterae</name>
    <name type="common">Marine alga</name>
    <name type="synonym">Syracosphaera carterae</name>
    <dbReference type="NCBI Taxonomy" id="13221"/>
    <lineage>
        <taxon>Eukaryota</taxon>
        <taxon>Haptista</taxon>
        <taxon>Haptophyta</taxon>
        <taxon>Prymnesiophyceae</taxon>
        <taxon>Isochrysidales</taxon>
        <taxon>Isochrysidaceae</taxon>
        <taxon>Chrysotila</taxon>
    </lineage>
</organism>
<evidence type="ECO:0000256" key="2">
    <source>
        <dbReference type="ARBA" id="ARBA00010856"/>
    </source>
</evidence>
<dbReference type="AlphaFoldDB" id="A0A7S4BNA8"/>
<dbReference type="InterPro" id="IPR036753">
    <property type="entry name" value="ARPC3_sf"/>
</dbReference>
<dbReference type="GO" id="GO:0003779">
    <property type="term" value="F:actin binding"/>
    <property type="evidence" value="ECO:0007669"/>
    <property type="project" value="UniProtKB-KW"/>
</dbReference>
<dbReference type="PANTHER" id="PTHR12391">
    <property type="entry name" value="ARP2/3 COMPLEX 21 KD SUBUNIT"/>
    <property type="match status" value="1"/>
</dbReference>
<feature type="compositionally biased region" description="Polar residues" evidence="6">
    <location>
        <begin position="143"/>
        <end position="157"/>
    </location>
</feature>
<keyword evidence="5" id="KW-0206">Cytoskeleton</keyword>
<keyword evidence="4" id="KW-0009">Actin-binding</keyword>